<evidence type="ECO:0000313" key="2">
    <source>
        <dbReference type="EMBL" id="GAA0646499.1"/>
    </source>
</evidence>
<dbReference type="RefSeq" id="WP_227261685.1">
    <property type="nucleotide sequence ID" value="NZ_BAAADU010000002.1"/>
</dbReference>
<dbReference type="AlphaFoldDB" id="A0AAV3SZ37"/>
<dbReference type="Proteomes" id="UP001500194">
    <property type="component" value="Unassembled WGS sequence"/>
</dbReference>
<feature type="region of interest" description="Disordered" evidence="1">
    <location>
        <begin position="76"/>
        <end position="121"/>
    </location>
</feature>
<comment type="caution">
    <text evidence="2">The sequence shown here is derived from an EMBL/GenBank/DDBJ whole genome shotgun (WGS) entry which is preliminary data.</text>
</comment>
<dbReference type="EMBL" id="BAAADU010000002">
    <property type="protein sequence ID" value="GAA0646499.1"/>
    <property type="molecule type" value="Genomic_DNA"/>
</dbReference>
<evidence type="ECO:0000313" key="3">
    <source>
        <dbReference type="Proteomes" id="UP001500194"/>
    </source>
</evidence>
<protein>
    <submittedName>
        <fullName evidence="2">Uncharacterized protein</fullName>
    </submittedName>
</protein>
<gene>
    <name evidence="2" type="ORF">GCM10009019_06050</name>
</gene>
<sequence length="201" mass="23121">MDEIEFREDGIALLEESFGGLNTSEFFVRYDGLDDFEIRVNSNGFVRLDELLTMEDDGYPRLNLAVLSDGDARIRKVESSKETQETEEKKKTDGISSRVSLNSRPESMPSVPEVNSFKTGTDERHYKRLKNNPDSQPAVYRRLIRNEGEIVRRQFDNWTERHGFDPTGGSHNASLLVLDRVTNEIERHGRGDDQRLVWIGE</sequence>
<proteinExistence type="predicted"/>
<feature type="compositionally biased region" description="Basic and acidic residues" evidence="1">
    <location>
        <begin position="76"/>
        <end position="93"/>
    </location>
</feature>
<accession>A0AAV3SZ37</accession>
<organism evidence="2 3">
    <name type="scientific">Salarchaeum japonicum</name>
    <dbReference type="NCBI Taxonomy" id="555573"/>
    <lineage>
        <taxon>Archaea</taxon>
        <taxon>Methanobacteriati</taxon>
        <taxon>Methanobacteriota</taxon>
        <taxon>Stenosarchaea group</taxon>
        <taxon>Halobacteria</taxon>
        <taxon>Halobacteriales</taxon>
        <taxon>Halobacteriaceae</taxon>
    </lineage>
</organism>
<dbReference type="GeneID" id="68572278"/>
<keyword evidence="3" id="KW-1185">Reference proteome</keyword>
<evidence type="ECO:0000256" key="1">
    <source>
        <dbReference type="SAM" id="MobiDB-lite"/>
    </source>
</evidence>
<feature type="compositionally biased region" description="Polar residues" evidence="1">
    <location>
        <begin position="94"/>
        <end position="105"/>
    </location>
</feature>
<reference evidence="2 3" key="1">
    <citation type="journal article" date="2019" name="Int. J. Syst. Evol. Microbiol.">
        <title>The Global Catalogue of Microorganisms (GCM) 10K type strain sequencing project: providing services to taxonomists for standard genome sequencing and annotation.</title>
        <authorList>
            <consortium name="The Broad Institute Genomics Platform"/>
            <consortium name="The Broad Institute Genome Sequencing Center for Infectious Disease"/>
            <person name="Wu L."/>
            <person name="Ma J."/>
        </authorList>
    </citation>
    <scope>NUCLEOTIDE SEQUENCE [LARGE SCALE GENOMIC DNA]</scope>
    <source>
        <strain evidence="2 3">JCM 16327</strain>
    </source>
</reference>
<name>A0AAV3SZ37_9EURY</name>